<evidence type="ECO:0000313" key="2">
    <source>
        <dbReference type="EMBL" id="ARR28931.1"/>
    </source>
</evidence>
<dbReference type="EMBL" id="KX832224">
    <property type="protein sequence ID" value="ARR28931.1"/>
    <property type="molecule type" value="Genomic_DNA"/>
</dbReference>
<feature type="transmembrane region" description="Helical" evidence="1">
    <location>
        <begin position="134"/>
        <end position="151"/>
    </location>
</feature>
<dbReference type="RefSeq" id="YP_009362440.1">
    <property type="nucleotide sequence ID" value="NC_034618.1"/>
</dbReference>
<sequence>MAKVRTGDAFIRCYLQTEVIKRVRMTWVLIALVCAIPCCVATSNYTSARVSGAVTLWSTASFAYYKTNGSPGPFLLHFASYCVPVSVIWKWLYLVKEIELGMAQCVNTTHRWDIQRLLANYTPTSCERHRIARIVNPVYFVTPLYALGSVLDESISFIRYMYQYFLAFSTFYVIVQSLK</sequence>
<proteinExistence type="predicted"/>
<keyword evidence="1" id="KW-0812">Transmembrane</keyword>
<accession>A0A1X9T5F5</accession>
<name>A0A1X9T5F5_9VIRU</name>
<dbReference type="KEGG" id="vg:32878265"/>
<keyword evidence="3" id="KW-1185">Reference proteome</keyword>
<reference evidence="2" key="1">
    <citation type="journal article" date="2017" name="Vet. Pathol.">
        <title>Ranid Herpesvirus 3 and Proliferative Dermatitis in Free-Ranging Wild Common Frogs (Rana Temporaria).</title>
        <authorList>
            <person name="Origgi F.C."/>
            <person name="Schmidt B.R."/>
            <person name="Lohmann P."/>
            <person name="Otten P."/>
            <person name="Akdesir E."/>
            <person name="Gaschen V."/>
            <person name="Aguilar-Bultet L."/>
            <person name="Wahli T."/>
            <person name="Sattler U."/>
            <person name="Stoffel M.H."/>
        </authorList>
    </citation>
    <scope>NUCLEOTIDE SEQUENCE [LARGE SCALE GENOMIC DNA]</scope>
    <source>
        <strain evidence="2">FO1_2015</strain>
    </source>
</reference>
<feature type="transmembrane region" description="Helical" evidence="1">
    <location>
        <begin position="25"/>
        <end position="45"/>
    </location>
</feature>
<dbReference type="Proteomes" id="UP000203507">
    <property type="component" value="Segment"/>
</dbReference>
<keyword evidence="1" id="KW-1133">Transmembrane helix</keyword>
<evidence type="ECO:0000313" key="3">
    <source>
        <dbReference type="Proteomes" id="UP000203507"/>
    </source>
</evidence>
<protein>
    <submittedName>
        <fullName evidence="2">DNA binding protein motif protein</fullName>
    </submittedName>
</protein>
<evidence type="ECO:0000256" key="1">
    <source>
        <dbReference type="SAM" id="Phobius"/>
    </source>
</evidence>
<organism evidence="2">
    <name type="scientific">Ranid herpesvirus 3</name>
    <dbReference type="NCBI Taxonomy" id="1987509"/>
    <lineage>
        <taxon>Viruses</taxon>
        <taxon>Duplodnaviria</taxon>
        <taxon>Heunggongvirae</taxon>
        <taxon>Peploviricota</taxon>
        <taxon>Herviviricetes</taxon>
        <taxon>Herpesvirales</taxon>
        <taxon>Alloherpesviridae</taxon>
        <taxon>Batravirus</taxon>
        <taxon>Batravirus ranidallo3</taxon>
    </lineage>
</organism>
<dbReference type="GeneID" id="32878265"/>
<feature type="transmembrane region" description="Helical" evidence="1">
    <location>
        <begin position="74"/>
        <end position="93"/>
    </location>
</feature>
<feature type="transmembrane region" description="Helical" evidence="1">
    <location>
        <begin position="157"/>
        <end position="175"/>
    </location>
</feature>
<keyword evidence="1" id="KW-0472">Membrane</keyword>